<dbReference type="InterPro" id="IPR006314">
    <property type="entry name" value="Dyp_peroxidase"/>
</dbReference>
<dbReference type="HOGENOM" id="CLU_015125_2_1_3"/>
<dbReference type="STRING" id="65393.PCC7424_2867"/>
<dbReference type="PANTHER" id="PTHR30521">
    <property type="entry name" value="DEFERROCHELATASE/PEROXIDASE"/>
    <property type="match status" value="1"/>
</dbReference>
<dbReference type="GO" id="GO:0046872">
    <property type="term" value="F:metal ion binding"/>
    <property type="evidence" value="ECO:0007669"/>
    <property type="project" value="UniProtKB-KW"/>
</dbReference>
<dbReference type="AlphaFoldDB" id="B7K8S4"/>
<keyword evidence="3" id="KW-0479">Metal-binding</keyword>
<gene>
    <name evidence="8" type="ordered locus">PCC7424_2867</name>
</gene>
<keyword evidence="9" id="KW-1185">Reference proteome</keyword>
<dbReference type="Pfam" id="PF21105">
    <property type="entry name" value="DyP_N"/>
    <property type="match status" value="1"/>
</dbReference>
<accession>B7K8S4</accession>
<keyword evidence="4" id="KW-0560">Oxidoreductase</keyword>
<evidence type="ECO:0000256" key="2">
    <source>
        <dbReference type="ARBA" id="ARBA00022559"/>
    </source>
</evidence>
<evidence type="ECO:0000256" key="5">
    <source>
        <dbReference type="ARBA" id="ARBA00023004"/>
    </source>
</evidence>
<dbReference type="PeroxiBase" id="6804">
    <property type="entry name" value="CYspDyPrx"/>
</dbReference>
<evidence type="ECO:0000259" key="7">
    <source>
        <dbReference type="Pfam" id="PF21105"/>
    </source>
</evidence>
<comment type="similarity">
    <text evidence="6">Belongs to the DyP-type peroxidase family.</text>
</comment>
<evidence type="ECO:0000256" key="4">
    <source>
        <dbReference type="ARBA" id="ARBA00023002"/>
    </source>
</evidence>
<dbReference type="EMBL" id="CP001291">
    <property type="protein sequence ID" value="ACK71272.1"/>
    <property type="molecule type" value="Genomic_DNA"/>
</dbReference>
<evidence type="ECO:0000256" key="3">
    <source>
        <dbReference type="ARBA" id="ARBA00022723"/>
    </source>
</evidence>
<dbReference type="KEGG" id="cyc:PCC7424_2867"/>
<evidence type="ECO:0000256" key="6">
    <source>
        <dbReference type="ARBA" id="ARBA00025737"/>
    </source>
</evidence>
<feature type="domain" description="DyP dimeric alpha+beta barrel" evidence="7">
    <location>
        <begin position="14"/>
        <end position="170"/>
    </location>
</feature>
<sequence length="469" mass="52450">MTNNPTSKQLNLADIQGLIVRGYNMNVVRYFVLCVNDATKAKEFIGDLVNGESLKITSAEQWNIKPSHCLNIGFTFEGLKALDLRDDVNEAFKHRNYEAFRKSAIAQAPGIGDTGENDPKNWKNGLDKQDKAHILLFLLAEDHDTLSQKSVELRDKFEKQEIQELGYFDGAKLLDQDGKPSDMIHFGYRDGIAQPRVEGFPAKDGIPDDGQPVIPAHEFVLIHTTKPPYAPYKVPQPLILGENGSFAAFRVLEQNVVAFEKFLQDHKKDIDPETLAAKMCGRWRNGVPLDLSPEKDQLEPPVTYAQFNSFDYQDDPDGLKCPIGSHIRRNNPRNTLKVEADINLRRLIRRGIPYGPPYNPQSSDPQSADEERGLLGLFICASLGQQFEFVMKEWVNSGSFAGLGDNVKDPLLGANNPQDSKFDIPLSPPSADKSLQIKGFERFIITRGGAYCFLPSITALKYMTEIPPS</sequence>
<dbReference type="Proteomes" id="UP000002384">
    <property type="component" value="Chromosome"/>
</dbReference>
<dbReference type="SUPFAM" id="SSF54909">
    <property type="entry name" value="Dimeric alpha+beta barrel"/>
    <property type="match status" value="1"/>
</dbReference>
<keyword evidence="2 8" id="KW-0575">Peroxidase</keyword>
<keyword evidence="5" id="KW-0408">Iron</keyword>
<dbReference type="GO" id="GO:0020037">
    <property type="term" value="F:heme binding"/>
    <property type="evidence" value="ECO:0007669"/>
    <property type="project" value="InterPro"/>
</dbReference>
<name>B7K8S4_GLOC7</name>
<evidence type="ECO:0000256" key="1">
    <source>
        <dbReference type="ARBA" id="ARBA00001970"/>
    </source>
</evidence>
<dbReference type="InterPro" id="IPR049509">
    <property type="entry name" value="DyP_N"/>
</dbReference>
<organism evidence="8 9">
    <name type="scientific">Gloeothece citriformis (strain PCC 7424)</name>
    <name type="common">Cyanothece sp. (strain PCC 7424)</name>
    <dbReference type="NCBI Taxonomy" id="65393"/>
    <lineage>
        <taxon>Bacteria</taxon>
        <taxon>Bacillati</taxon>
        <taxon>Cyanobacteriota</taxon>
        <taxon>Cyanophyceae</taxon>
        <taxon>Oscillatoriophycideae</taxon>
        <taxon>Chroococcales</taxon>
        <taxon>Aphanothecaceae</taxon>
        <taxon>Gloeothece</taxon>
        <taxon>Gloeothece citriformis</taxon>
    </lineage>
</organism>
<proteinExistence type="inferred from homology"/>
<dbReference type="GO" id="GO:0005829">
    <property type="term" value="C:cytosol"/>
    <property type="evidence" value="ECO:0007669"/>
    <property type="project" value="TreeGrafter"/>
</dbReference>
<evidence type="ECO:0000313" key="8">
    <source>
        <dbReference type="EMBL" id="ACK71272.1"/>
    </source>
</evidence>
<dbReference type="PANTHER" id="PTHR30521:SF5">
    <property type="entry name" value="BLR4509 PROTEIN"/>
    <property type="match status" value="1"/>
</dbReference>
<dbReference type="GO" id="GO:0004601">
    <property type="term" value="F:peroxidase activity"/>
    <property type="evidence" value="ECO:0007669"/>
    <property type="project" value="UniProtKB-KW"/>
</dbReference>
<protein>
    <submittedName>
        <fullName evidence="8">Peroxidase</fullName>
    </submittedName>
</protein>
<evidence type="ECO:0000313" key="9">
    <source>
        <dbReference type="Proteomes" id="UP000002384"/>
    </source>
</evidence>
<dbReference type="PROSITE" id="PS51404">
    <property type="entry name" value="DYP_PEROXIDASE"/>
    <property type="match status" value="1"/>
</dbReference>
<comment type="cofactor">
    <cofactor evidence="1">
        <name>heme b</name>
        <dbReference type="ChEBI" id="CHEBI:60344"/>
    </cofactor>
</comment>
<dbReference type="eggNOG" id="COG2837">
    <property type="taxonomic scope" value="Bacteria"/>
</dbReference>
<reference evidence="9" key="1">
    <citation type="journal article" date="2011" name="MBio">
        <title>Novel metabolic attributes of the genus Cyanothece, comprising a group of unicellular nitrogen-fixing Cyanobacteria.</title>
        <authorList>
            <person name="Bandyopadhyay A."/>
            <person name="Elvitigala T."/>
            <person name="Welsh E."/>
            <person name="Stockel J."/>
            <person name="Liberton M."/>
            <person name="Min H."/>
            <person name="Sherman L.A."/>
            <person name="Pakrasi H.B."/>
        </authorList>
    </citation>
    <scope>NUCLEOTIDE SEQUENCE [LARGE SCALE GENOMIC DNA]</scope>
    <source>
        <strain evidence="9">PCC 7424</strain>
    </source>
</reference>
<dbReference type="InterPro" id="IPR011008">
    <property type="entry name" value="Dimeric_a/b-barrel"/>
</dbReference>
<dbReference type="RefSeq" id="WP_015954872.1">
    <property type="nucleotide sequence ID" value="NC_011729.1"/>
</dbReference>
<dbReference type="OrthoDB" id="9781066at2"/>